<feature type="signal peptide" evidence="2">
    <location>
        <begin position="1"/>
        <end position="38"/>
    </location>
</feature>
<evidence type="ECO:0000256" key="1">
    <source>
        <dbReference type="SAM" id="Phobius"/>
    </source>
</evidence>
<dbReference type="InterPro" id="IPR025510">
    <property type="entry name" value="DUF4397"/>
</dbReference>
<evidence type="ECO:0000259" key="3">
    <source>
        <dbReference type="Pfam" id="PF14344"/>
    </source>
</evidence>
<dbReference type="AlphaFoldDB" id="A0A401ZFL3"/>
<dbReference type="EMBL" id="BIFQ01000001">
    <property type="protein sequence ID" value="GCE05680.1"/>
    <property type="molecule type" value="Genomic_DNA"/>
</dbReference>
<keyword evidence="5" id="KW-1185">Reference proteome</keyword>
<protein>
    <submittedName>
        <fullName evidence="4">Cell wall anchor</fullName>
    </submittedName>
</protein>
<feature type="transmembrane region" description="Helical" evidence="1">
    <location>
        <begin position="254"/>
        <end position="275"/>
    </location>
</feature>
<keyword evidence="2" id="KW-0732">Signal</keyword>
<evidence type="ECO:0000313" key="5">
    <source>
        <dbReference type="Proteomes" id="UP000287224"/>
    </source>
</evidence>
<gene>
    <name evidence="4" type="ORF">KDAU_30090</name>
</gene>
<comment type="caution">
    <text evidence="4">The sequence shown here is derived from an EMBL/GenBank/DDBJ whole genome shotgun (WGS) entry which is preliminary data.</text>
</comment>
<sequence length="293" mass="30974">MNKPGLLRKSVWWRLSMAMGLCAVLCVTGMLSSRPVMAAAAPAYVRIIHASPDIGIVDVFVDGKKILSDFQFATVTDYVPIASGAHKVQLALIGKGIDASIITQEMTVQAGTPYTIAALGTKESGFLFKSFVDNNVIAGTGAKVRVYHLSPGVGTASVSSQSNTLVNQISYANASSYIPVTSGTYAVTLNASAPKAALSTRLTLKPWSVLSVFAVGLVQGDPHWRLVSAQQQGIPGMPQTGGNPYVVSETYPYYWQWGIMVVALVGLLIGCVYAFTHKRASNSAAEKRTVAGG</sequence>
<accession>A0A401ZFL3</accession>
<keyword evidence="1" id="KW-1133">Transmembrane helix</keyword>
<organism evidence="4 5">
    <name type="scientific">Dictyobacter aurantiacus</name>
    <dbReference type="NCBI Taxonomy" id="1936993"/>
    <lineage>
        <taxon>Bacteria</taxon>
        <taxon>Bacillati</taxon>
        <taxon>Chloroflexota</taxon>
        <taxon>Ktedonobacteria</taxon>
        <taxon>Ktedonobacterales</taxon>
        <taxon>Dictyobacteraceae</taxon>
        <taxon>Dictyobacter</taxon>
    </lineage>
</organism>
<dbReference type="Proteomes" id="UP000287224">
    <property type="component" value="Unassembled WGS sequence"/>
</dbReference>
<name>A0A401ZFL3_9CHLR</name>
<evidence type="ECO:0000313" key="4">
    <source>
        <dbReference type="EMBL" id="GCE05680.1"/>
    </source>
</evidence>
<keyword evidence="1" id="KW-0812">Transmembrane</keyword>
<proteinExistence type="predicted"/>
<keyword evidence="1" id="KW-0472">Membrane</keyword>
<feature type="chain" id="PRO_5019516783" evidence="2">
    <location>
        <begin position="39"/>
        <end position="293"/>
    </location>
</feature>
<reference evidence="5" key="1">
    <citation type="submission" date="2018-12" db="EMBL/GenBank/DDBJ databases">
        <title>Tengunoibacter tsumagoiensis gen. nov., sp. nov., Dictyobacter kobayashii sp. nov., D. alpinus sp. nov., and D. joshuensis sp. nov. and description of Dictyobacteraceae fam. nov. within the order Ktedonobacterales isolated from Tengu-no-mugimeshi.</title>
        <authorList>
            <person name="Wang C.M."/>
            <person name="Zheng Y."/>
            <person name="Sakai Y."/>
            <person name="Toyoda A."/>
            <person name="Minakuchi Y."/>
            <person name="Abe K."/>
            <person name="Yokota A."/>
            <person name="Yabe S."/>
        </authorList>
    </citation>
    <scope>NUCLEOTIDE SEQUENCE [LARGE SCALE GENOMIC DNA]</scope>
    <source>
        <strain evidence="5">S-27</strain>
    </source>
</reference>
<evidence type="ECO:0000256" key="2">
    <source>
        <dbReference type="SAM" id="SignalP"/>
    </source>
</evidence>
<dbReference type="Pfam" id="PF14344">
    <property type="entry name" value="DUF4397"/>
    <property type="match status" value="1"/>
</dbReference>
<feature type="domain" description="DUF4397" evidence="3">
    <location>
        <begin position="43"/>
        <end position="155"/>
    </location>
</feature>